<name>A0A0C9TB79_PAXIN</name>
<reference evidence="2" key="2">
    <citation type="submission" date="2015-01" db="EMBL/GenBank/DDBJ databases">
        <title>Evolutionary Origins and Diversification of the Mycorrhizal Mutualists.</title>
        <authorList>
            <consortium name="DOE Joint Genome Institute"/>
            <consortium name="Mycorrhizal Genomics Consortium"/>
            <person name="Kohler A."/>
            <person name="Kuo A."/>
            <person name="Nagy L.G."/>
            <person name="Floudas D."/>
            <person name="Copeland A."/>
            <person name="Barry K.W."/>
            <person name="Cichocki N."/>
            <person name="Veneault-Fourrey C."/>
            <person name="LaButti K."/>
            <person name="Lindquist E.A."/>
            <person name="Lipzen A."/>
            <person name="Lundell T."/>
            <person name="Morin E."/>
            <person name="Murat C."/>
            <person name="Riley R."/>
            <person name="Ohm R."/>
            <person name="Sun H."/>
            <person name="Tunlid A."/>
            <person name="Henrissat B."/>
            <person name="Grigoriev I.V."/>
            <person name="Hibbett D.S."/>
            <person name="Martin F."/>
        </authorList>
    </citation>
    <scope>NUCLEOTIDE SEQUENCE [LARGE SCALE GENOMIC DNA]</scope>
    <source>
        <strain evidence="2">ATCC 200175</strain>
    </source>
</reference>
<gene>
    <name evidence="1" type="ORF">PAXINDRAFT_18551</name>
</gene>
<evidence type="ECO:0000313" key="2">
    <source>
        <dbReference type="Proteomes" id="UP000053647"/>
    </source>
</evidence>
<dbReference type="AlphaFoldDB" id="A0A0C9TB79"/>
<organism evidence="1 2">
    <name type="scientific">Paxillus involutus ATCC 200175</name>
    <dbReference type="NCBI Taxonomy" id="664439"/>
    <lineage>
        <taxon>Eukaryota</taxon>
        <taxon>Fungi</taxon>
        <taxon>Dikarya</taxon>
        <taxon>Basidiomycota</taxon>
        <taxon>Agaricomycotina</taxon>
        <taxon>Agaricomycetes</taxon>
        <taxon>Agaricomycetidae</taxon>
        <taxon>Boletales</taxon>
        <taxon>Paxilineae</taxon>
        <taxon>Paxillaceae</taxon>
        <taxon>Paxillus</taxon>
    </lineage>
</organism>
<reference evidence="1 2" key="1">
    <citation type="submission" date="2014-06" db="EMBL/GenBank/DDBJ databases">
        <authorList>
            <consortium name="DOE Joint Genome Institute"/>
            <person name="Kuo A."/>
            <person name="Kohler A."/>
            <person name="Nagy L.G."/>
            <person name="Floudas D."/>
            <person name="Copeland A."/>
            <person name="Barry K.W."/>
            <person name="Cichocki N."/>
            <person name="Veneault-Fourrey C."/>
            <person name="LaButti K."/>
            <person name="Lindquist E.A."/>
            <person name="Lipzen A."/>
            <person name="Lundell T."/>
            <person name="Morin E."/>
            <person name="Murat C."/>
            <person name="Sun H."/>
            <person name="Tunlid A."/>
            <person name="Henrissat B."/>
            <person name="Grigoriev I.V."/>
            <person name="Hibbett D.S."/>
            <person name="Martin F."/>
            <person name="Nordberg H.P."/>
            <person name="Cantor M.N."/>
            <person name="Hua S.X."/>
        </authorList>
    </citation>
    <scope>NUCLEOTIDE SEQUENCE [LARGE SCALE GENOMIC DNA]</scope>
    <source>
        <strain evidence="1 2">ATCC 200175</strain>
    </source>
</reference>
<keyword evidence="2" id="KW-1185">Reference proteome</keyword>
<evidence type="ECO:0000313" key="1">
    <source>
        <dbReference type="EMBL" id="KIJ08308.1"/>
    </source>
</evidence>
<protein>
    <submittedName>
        <fullName evidence="1">Uncharacterized protein</fullName>
    </submittedName>
</protein>
<accession>A0A0C9TB79</accession>
<proteinExistence type="predicted"/>
<sequence length="80" mass="8922">MDLQKEVLDPLCPLANSADWQIKGVFLQTLSKDSKYQALIQMISLIKVALAPEPSLALEDWFSRESTALCLPPMAMTSRN</sequence>
<dbReference type="EMBL" id="KN819652">
    <property type="protein sequence ID" value="KIJ08308.1"/>
    <property type="molecule type" value="Genomic_DNA"/>
</dbReference>
<dbReference type="Proteomes" id="UP000053647">
    <property type="component" value="Unassembled WGS sequence"/>
</dbReference>
<dbReference type="HOGENOM" id="CLU_2590436_0_0_1"/>